<dbReference type="InterPro" id="IPR042099">
    <property type="entry name" value="ANL_N_sf"/>
</dbReference>
<comment type="caution">
    <text evidence="4">The sequence shown here is derived from an EMBL/GenBank/DDBJ whole genome shotgun (WGS) entry which is preliminary data.</text>
</comment>
<dbReference type="InterPro" id="IPR020845">
    <property type="entry name" value="AMP-binding_CS"/>
</dbReference>
<evidence type="ECO:0000313" key="4">
    <source>
        <dbReference type="EMBL" id="KAG8463728.1"/>
    </source>
</evidence>
<feature type="domain" description="Pyrrolo-quinoline quinone repeat" evidence="3">
    <location>
        <begin position="835"/>
        <end position="932"/>
    </location>
</feature>
<gene>
    <name evidence="4" type="ORF">KFE25_004001</name>
</gene>
<dbReference type="OrthoDB" id="408177at2759"/>
<dbReference type="Gene3D" id="3.40.50.12780">
    <property type="entry name" value="N-terminal domain of ligase-like"/>
    <property type="match status" value="1"/>
</dbReference>
<protein>
    <recommendedName>
        <fullName evidence="6">AMP-dependent synthetase/ligase domain-containing protein</fullName>
    </recommendedName>
</protein>
<dbReference type="Pfam" id="PF00501">
    <property type="entry name" value="AMP-binding"/>
    <property type="match status" value="1"/>
</dbReference>
<feature type="domain" description="Pyrrolo-quinoline quinone repeat" evidence="3">
    <location>
        <begin position="978"/>
        <end position="1108"/>
    </location>
</feature>
<evidence type="ECO:0008006" key="6">
    <source>
        <dbReference type="Google" id="ProtNLM"/>
    </source>
</evidence>
<dbReference type="PANTHER" id="PTHR44394">
    <property type="entry name" value="BETA-ALANINE-ACTIVATING ENZYME"/>
    <property type="match status" value="1"/>
</dbReference>
<proteinExistence type="predicted"/>
<accession>A0A8J5XBV7</accession>
<sequence>MSAWEFSDLLDERAQLHPGAVAVRDGAHVVAFGELRAASCSCAAALSARGVARGHVVALVLPRSAASVAWLFAIWRVGAIYLPIEHGSPTARVDELVRHARAKLVVGLAAGAGAGDERMVAACLRVVCELASPSCEPRRANELPLGCCYVMYTSGSTGAPKGVLGTAAGLMLRCRWAWRARPFDGAQREVVAHKTSIGFVDHLAEVCGALLAGCQLTVLPDALLRDSSALLRALAAERVSRIVVVPTLLCALLRACERAASDGAQRAPCLPAMRLVACSGDSLPAALCARFVKLMPVGCALLNLYGCTEVSADVTVHDATVSPAPSTAIVPLGTPLEPCVLIALLAVPDGDEICVGGAYVALGYLDEPQLTSERFVTVRLAELERLRRLGRTQGGERVLHSAAAGGAVTLFRTGDLGRLDQAGLLHHMGRMDDQLKIGGVRLEPREVEAAILTDVRVQHAAALAWAPPAVGTDGSGGGDTMLVAFVVASMADVAGAEANGAPALVSTSASAAQAGDGFSRWAELRSDLRRRLERTLPAHAVPSHIFRVEHLPLTQSGKVDRRQLREQLTPRLTRSPGATATHAATHAASASSGGRGGREQAADAASGSNAGGEGGHCADALRALVRELVRALSPELAAQATVAGDETAVDRHASIDCTPLRAAGLTSLSSAQLVHALWRSGWLLPMETLLRDDCTVNLICEHARAAGDRASGSTAAAAAPAAAPRRADDGAMDEADWLERIPRAASATSSLAALAQWRFDAGTAAPSLPPVALASAEALAVALPYFALPSTEQLAGALQGGTRVRWWARANDGPDVARAGVWPVGAAPSLLGAWRWRSAKCVDASPLVVLHAGTHDPRVYIGSHSGEFACLEMASGAVRWVCTLPDRIESSAAVALGGALVLVGCYDGCVYALHTADGQVAWRHATGGEVKASPCVAIRAWAVAPSRAAAAAGEAEGLGGAHAVEVEGAETVWCGSFDQHLYALDARTGTCLLRLALGAAIFSSALVVAAPHPDRAQTGHATAHAATDARAEARGGALLVCCATLKGRVVAIDAVSHDPHWSAEVGHAVFAALRADASAGVLLVASVDGHLRALELASGAVRWACDTGGPIFATPCVHHSRDAQHLYFASSQAGHVVCADGLGRVRWRARCPGVGGHSAPSSSADLLVIGRADGHLCVLCVSSGAQLCALQLSGAVHSSPVLCAALSAVVVGCRDECVYCFKLAAPATPLGSCVRVDASDVLAAPPPPSGDGARVTESAAGGDDSTERARKARLLVLSRVLGNLGSSR</sequence>
<dbReference type="InterPro" id="IPR000873">
    <property type="entry name" value="AMP-dep_synth/lig_dom"/>
</dbReference>
<evidence type="ECO:0000259" key="2">
    <source>
        <dbReference type="Pfam" id="PF00501"/>
    </source>
</evidence>
<dbReference type="PROSITE" id="PS00455">
    <property type="entry name" value="AMP_BINDING"/>
    <property type="match status" value="1"/>
</dbReference>
<dbReference type="InterPro" id="IPR052091">
    <property type="entry name" value="Beta-ala_Activ/Resist"/>
</dbReference>
<dbReference type="Gene3D" id="2.130.10.10">
    <property type="entry name" value="YVTN repeat-like/Quinoprotein amine dehydrogenase"/>
    <property type="match status" value="2"/>
</dbReference>
<name>A0A8J5XBV7_DIALT</name>
<dbReference type="InterPro" id="IPR018391">
    <property type="entry name" value="PQQ_b-propeller_rpt"/>
</dbReference>
<dbReference type="SMART" id="SM00564">
    <property type="entry name" value="PQQ"/>
    <property type="match status" value="5"/>
</dbReference>
<feature type="domain" description="AMP-dependent synthetase/ligase" evidence="2">
    <location>
        <begin position="10"/>
        <end position="365"/>
    </location>
</feature>
<dbReference type="PANTHER" id="PTHR44394:SF1">
    <property type="entry name" value="BETA-ALANINE-ACTIVATING ENZYME"/>
    <property type="match status" value="1"/>
</dbReference>
<dbReference type="InterPro" id="IPR045851">
    <property type="entry name" value="AMP-bd_C_sf"/>
</dbReference>
<dbReference type="SUPFAM" id="SSF56801">
    <property type="entry name" value="Acetyl-CoA synthetase-like"/>
    <property type="match status" value="1"/>
</dbReference>
<organism evidence="4 5">
    <name type="scientific">Diacronema lutheri</name>
    <name type="common">Unicellular marine alga</name>
    <name type="synonym">Monochrysis lutheri</name>
    <dbReference type="NCBI Taxonomy" id="2081491"/>
    <lineage>
        <taxon>Eukaryota</taxon>
        <taxon>Haptista</taxon>
        <taxon>Haptophyta</taxon>
        <taxon>Pavlovophyceae</taxon>
        <taxon>Pavlovales</taxon>
        <taxon>Pavlovaceae</taxon>
        <taxon>Diacronema</taxon>
    </lineage>
</organism>
<feature type="region of interest" description="Disordered" evidence="1">
    <location>
        <begin position="568"/>
        <end position="613"/>
    </location>
</feature>
<reference evidence="4" key="1">
    <citation type="submission" date="2021-05" db="EMBL/GenBank/DDBJ databases">
        <title>The genome of the haptophyte Pavlova lutheri (Diacronema luteri, Pavlovales) - a model for lipid biosynthesis in eukaryotic algae.</title>
        <authorList>
            <person name="Hulatt C.J."/>
            <person name="Posewitz M.C."/>
        </authorList>
    </citation>
    <scope>NUCLEOTIDE SEQUENCE</scope>
    <source>
        <strain evidence="4">NIVA-4/92</strain>
    </source>
</reference>
<dbReference type="InterPro" id="IPR011047">
    <property type="entry name" value="Quinoprotein_ADH-like_sf"/>
</dbReference>
<dbReference type="Pfam" id="PF13360">
    <property type="entry name" value="PQQ_2"/>
    <property type="match status" value="2"/>
</dbReference>
<keyword evidence="5" id="KW-1185">Reference proteome</keyword>
<dbReference type="Proteomes" id="UP000751190">
    <property type="component" value="Unassembled WGS sequence"/>
</dbReference>
<dbReference type="GO" id="GO:0043041">
    <property type="term" value="P:amino acid activation for nonribosomal peptide biosynthetic process"/>
    <property type="evidence" value="ECO:0007669"/>
    <property type="project" value="TreeGrafter"/>
</dbReference>
<dbReference type="SUPFAM" id="SSF50998">
    <property type="entry name" value="Quinoprotein alcohol dehydrogenase-like"/>
    <property type="match status" value="1"/>
</dbReference>
<feature type="compositionally biased region" description="Low complexity" evidence="1">
    <location>
        <begin position="577"/>
        <end position="592"/>
    </location>
</feature>
<dbReference type="InterPro" id="IPR015943">
    <property type="entry name" value="WD40/YVTN_repeat-like_dom_sf"/>
</dbReference>
<dbReference type="Gene3D" id="3.30.300.30">
    <property type="match status" value="1"/>
</dbReference>
<evidence type="ECO:0000256" key="1">
    <source>
        <dbReference type="SAM" id="MobiDB-lite"/>
    </source>
</evidence>
<dbReference type="EMBL" id="JAGTXO010000015">
    <property type="protein sequence ID" value="KAG8463728.1"/>
    <property type="molecule type" value="Genomic_DNA"/>
</dbReference>
<dbReference type="InterPro" id="IPR002372">
    <property type="entry name" value="PQQ_rpt_dom"/>
</dbReference>
<feature type="region of interest" description="Disordered" evidence="1">
    <location>
        <begin position="1244"/>
        <end position="1267"/>
    </location>
</feature>
<dbReference type="OMA" id="NGNVICC"/>
<evidence type="ECO:0000259" key="3">
    <source>
        <dbReference type="Pfam" id="PF13360"/>
    </source>
</evidence>
<evidence type="ECO:0000313" key="5">
    <source>
        <dbReference type="Proteomes" id="UP000751190"/>
    </source>
</evidence>